<organism evidence="1 2">
    <name type="scientific">Candidatus Cyrtobacter comes</name>
    <dbReference type="NCBI Taxonomy" id="675776"/>
    <lineage>
        <taxon>Bacteria</taxon>
        <taxon>Pseudomonadati</taxon>
        <taxon>Pseudomonadota</taxon>
        <taxon>Alphaproteobacteria</taxon>
        <taxon>Rickettsiales</taxon>
        <taxon>Candidatus Midichloriaceae</taxon>
        <taxon>Candidatus Cyrtobacter</taxon>
    </lineage>
</organism>
<accession>A0ABU5L9R4</accession>
<keyword evidence="2" id="KW-1185">Reference proteome</keyword>
<dbReference type="Proteomes" id="UP001293791">
    <property type="component" value="Unassembled WGS sequence"/>
</dbReference>
<comment type="caution">
    <text evidence="1">The sequence shown here is derived from an EMBL/GenBank/DDBJ whole genome shotgun (WGS) entry which is preliminary data.</text>
</comment>
<evidence type="ECO:0000313" key="1">
    <source>
        <dbReference type="EMBL" id="MDZ5762650.1"/>
    </source>
</evidence>
<evidence type="ECO:0000313" key="2">
    <source>
        <dbReference type="Proteomes" id="UP001293791"/>
    </source>
</evidence>
<gene>
    <name evidence="1" type="ORF">Cyrtocomes_01041</name>
</gene>
<name>A0ABU5L9R4_9RICK</name>
<sequence>MLKTTHEEFKALCTVVKIEEFSRAKTTSIQSMGRFWS</sequence>
<proteinExistence type="predicted"/>
<dbReference type="EMBL" id="JARGYT010000080">
    <property type="protein sequence ID" value="MDZ5762650.1"/>
    <property type="molecule type" value="Genomic_DNA"/>
</dbReference>
<reference evidence="1 2" key="1">
    <citation type="submission" date="2023-02" db="EMBL/GenBank/DDBJ databases">
        <title>Host association and intracellularity evolved multiple times independently in the Rickettsiales.</title>
        <authorList>
            <person name="Castelli M."/>
            <person name="Nardi T."/>
            <person name="Gammuto L."/>
            <person name="Bellinzona G."/>
            <person name="Sabaneyeva E."/>
            <person name="Potekhin A."/>
            <person name="Serra V."/>
            <person name="Petroni G."/>
            <person name="Sassera D."/>
        </authorList>
    </citation>
    <scope>NUCLEOTIDE SEQUENCE [LARGE SCALE GENOMIC DNA]</scope>
    <source>
        <strain evidence="1 2">BOD18</strain>
    </source>
</reference>
<protein>
    <submittedName>
        <fullName evidence="1">Uncharacterized protein</fullName>
    </submittedName>
</protein>